<organism evidence="2 3">
    <name type="scientific">Mucilaginibacter straminoryzae</name>
    <dbReference type="NCBI Taxonomy" id="2932774"/>
    <lineage>
        <taxon>Bacteria</taxon>
        <taxon>Pseudomonadati</taxon>
        <taxon>Bacteroidota</taxon>
        <taxon>Sphingobacteriia</taxon>
        <taxon>Sphingobacteriales</taxon>
        <taxon>Sphingobacteriaceae</taxon>
        <taxon>Mucilaginibacter</taxon>
    </lineage>
</organism>
<dbReference type="PROSITE" id="PS51257">
    <property type="entry name" value="PROKAR_LIPOPROTEIN"/>
    <property type="match status" value="1"/>
</dbReference>
<protein>
    <submittedName>
        <fullName evidence="2">Uncharacterized protein</fullName>
    </submittedName>
</protein>
<keyword evidence="3" id="KW-1185">Reference proteome</keyword>
<dbReference type="Proteomes" id="UP001139450">
    <property type="component" value="Unassembled WGS sequence"/>
</dbReference>
<accession>A0A9X2BCD6</accession>
<dbReference type="RefSeq" id="WP_245130735.1">
    <property type="nucleotide sequence ID" value="NZ_JALJEJ010000006.1"/>
</dbReference>
<evidence type="ECO:0000313" key="2">
    <source>
        <dbReference type="EMBL" id="MCJ8210812.1"/>
    </source>
</evidence>
<evidence type="ECO:0000256" key="1">
    <source>
        <dbReference type="SAM" id="SignalP"/>
    </source>
</evidence>
<sequence>MRKLAILSLVTLMLAFTSCVSVRYQIGQTSQEFFAMNKHHLGQFRMIKESQEWSVYRTNTDEPYYFYFHYGKLYQVDRGARASDIVIEHRY</sequence>
<gene>
    <name evidence="2" type="ORF">MUY27_13930</name>
</gene>
<proteinExistence type="predicted"/>
<keyword evidence="1" id="KW-0732">Signal</keyword>
<name>A0A9X2BCD6_9SPHI</name>
<dbReference type="AlphaFoldDB" id="A0A9X2BCD6"/>
<comment type="caution">
    <text evidence="2">The sequence shown here is derived from an EMBL/GenBank/DDBJ whole genome shotgun (WGS) entry which is preliminary data.</text>
</comment>
<reference evidence="2" key="1">
    <citation type="submission" date="2022-04" db="EMBL/GenBank/DDBJ databases">
        <title>Mucilaginibacter sp. RS28 isolated from freshwater.</title>
        <authorList>
            <person name="Ko S.-R."/>
        </authorList>
    </citation>
    <scope>NUCLEOTIDE SEQUENCE</scope>
    <source>
        <strain evidence="2">RS28</strain>
    </source>
</reference>
<evidence type="ECO:0000313" key="3">
    <source>
        <dbReference type="Proteomes" id="UP001139450"/>
    </source>
</evidence>
<dbReference type="EMBL" id="JALJEJ010000006">
    <property type="protein sequence ID" value="MCJ8210812.1"/>
    <property type="molecule type" value="Genomic_DNA"/>
</dbReference>
<feature type="chain" id="PRO_5040990718" evidence="1">
    <location>
        <begin position="24"/>
        <end position="91"/>
    </location>
</feature>
<feature type="signal peptide" evidence="1">
    <location>
        <begin position="1"/>
        <end position="23"/>
    </location>
</feature>